<comment type="similarity">
    <text evidence="1">Belongs to the cullin family.</text>
</comment>
<dbReference type="Gene3D" id="1.20.1310.10">
    <property type="entry name" value="Cullin Repeats"/>
    <property type="match status" value="1"/>
</dbReference>
<dbReference type="Pfam" id="PF00888">
    <property type="entry name" value="Cullin"/>
    <property type="match status" value="1"/>
</dbReference>
<dbReference type="InParanoid" id="A7RID5"/>
<protein>
    <recommendedName>
        <fullName evidence="2">Cullin N-terminal domain-containing protein</fullName>
    </recommendedName>
</protein>
<feature type="non-terminal residue" evidence="3">
    <location>
        <position position="1"/>
    </location>
</feature>
<sequence length="222" mass="25793">DKEYSTVFWPKLEGAILLILKQNPGEFIPISYEEMYSTVYKCVCWQYSERMHSSLIELVSSYLRQITHELQNSPRQDYLEKFHFAMAQYFQAVAGIVAIFNYMNRFYVVPKLHSDLSVQLKTLFMEYVADNPLLFSKYLIAELSVQPFAVNPQTMMSIIKGLYSLNPGFAERNPALFAKYIPNLLPPSTPQDLPSLIEQTQQMQKDLVDNPDFTRYTITITQ</sequence>
<dbReference type="STRING" id="45351.A7RID5"/>
<evidence type="ECO:0000313" key="3">
    <source>
        <dbReference type="EMBL" id="EDO48686.1"/>
    </source>
</evidence>
<dbReference type="Proteomes" id="UP000001593">
    <property type="component" value="Unassembled WGS sequence"/>
</dbReference>
<dbReference type="GO" id="GO:0000082">
    <property type="term" value="P:G1/S transition of mitotic cell cycle"/>
    <property type="evidence" value="ECO:0000318"/>
    <property type="project" value="GO_Central"/>
</dbReference>
<gene>
    <name evidence="3" type="ORF">NEMVEDRAFT_v1g82724</name>
</gene>
<organism evidence="3 4">
    <name type="scientific">Nematostella vectensis</name>
    <name type="common">Starlet sea anemone</name>
    <dbReference type="NCBI Taxonomy" id="45351"/>
    <lineage>
        <taxon>Eukaryota</taxon>
        <taxon>Metazoa</taxon>
        <taxon>Cnidaria</taxon>
        <taxon>Anthozoa</taxon>
        <taxon>Hexacorallia</taxon>
        <taxon>Actiniaria</taxon>
        <taxon>Edwardsiidae</taxon>
        <taxon>Nematostella</taxon>
    </lineage>
</organism>
<evidence type="ECO:0000313" key="4">
    <source>
        <dbReference type="Proteomes" id="UP000001593"/>
    </source>
</evidence>
<dbReference type="EMBL" id="DS469512">
    <property type="protein sequence ID" value="EDO48686.1"/>
    <property type="molecule type" value="Genomic_DNA"/>
</dbReference>
<evidence type="ECO:0000256" key="1">
    <source>
        <dbReference type="ARBA" id="ARBA00006019"/>
    </source>
</evidence>
<dbReference type="GO" id="GO:0019901">
    <property type="term" value="F:protein kinase binding"/>
    <property type="evidence" value="ECO:0000318"/>
    <property type="project" value="GO_Central"/>
</dbReference>
<dbReference type="OMA" id="DDYRKNH"/>
<keyword evidence="4" id="KW-1185">Reference proteome</keyword>
<dbReference type="HOGENOM" id="CLU_062250_1_0_1"/>
<dbReference type="InterPro" id="IPR016159">
    <property type="entry name" value="Cullin_repeat-like_dom_sf"/>
</dbReference>
<dbReference type="InterPro" id="IPR042652">
    <property type="entry name" value="CACUL1"/>
</dbReference>
<dbReference type="eggNOG" id="KOG2166">
    <property type="taxonomic scope" value="Eukaryota"/>
</dbReference>
<proteinExistence type="inferred from homology"/>
<dbReference type="PANTHER" id="PTHR46636">
    <property type="entry name" value="CDK2-ASSOCIATED AND CULLIN DOMAIN-CONTAINING PROTEIN 1"/>
    <property type="match status" value="1"/>
</dbReference>
<dbReference type="GO" id="GO:0031625">
    <property type="term" value="F:ubiquitin protein ligase binding"/>
    <property type="evidence" value="ECO:0007669"/>
    <property type="project" value="InterPro"/>
</dbReference>
<reference evidence="3 4" key="1">
    <citation type="journal article" date="2007" name="Science">
        <title>Sea anemone genome reveals ancestral eumetazoan gene repertoire and genomic organization.</title>
        <authorList>
            <person name="Putnam N.H."/>
            <person name="Srivastava M."/>
            <person name="Hellsten U."/>
            <person name="Dirks B."/>
            <person name="Chapman J."/>
            <person name="Salamov A."/>
            <person name="Terry A."/>
            <person name="Shapiro H."/>
            <person name="Lindquist E."/>
            <person name="Kapitonov V.V."/>
            <person name="Jurka J."/>
            <person name="Genikhovich G."/>
            <person name="Grigoriev I.V."/>
            <person name="Lucas S.M."/>
            <person name="Steele R.E."/>
            <person name="Finnerty J.R."/>
            <person name="Technau U."/>
            <person name="Martindale M.Q."/>
            <person name="Rokhsar D.S."/>
        </authorList>
    </citation>
    <scope>NUCLEOTIDE SEQUENCE [LARGE SCALE GENOMIC DNA]</scope>
    <source>
        <strain evidence="4">CH2 X CH6</strain>
    </source>
</reference>
<accession>A7RID5</accession>
<dbReference type="PhylomeDB" id="A7RID5"/>
<name>A7RID5_NEMVE</name>
<dbReference type="PANTHER" id="PTHR46636:SF1">
    <property type="entry name" value="CDK2-ASSOCIATED AND CULLIN DOMAIN-CONTAINING PROTEIN 1"/>
    <property type="match status" value="1"/>
</dbReference>
<evidence type="ECO:0000259" key="2">
    <source>
        <dbReference type="Pfam" id="PF00888"/>
    </source>
</evidence>
<dbReference type="SUPFAM" id="SSF74788">
    <property type="entry name" value="Cullin repeat-like"/>
    <property type="match status" value="1"/>
</dbReference>
<dbReference type="GO" id="GO:0006511">
    <property type="term" value="P:ubiquitin-dependent protein catabolic process"/>
    <property type="evidence" value="ECO:0007669"/>
    <property type="project" value="InterPro"/>
</dbReference>
<feature type="domain" description="Cullin N-terminal" evidence="2">
    <location>
        <begin position="9"/>
        <end position="130"/>
    </location>
</feature>
<dbReference type="InterPro" id="IPR001373">
    <property type="entry name" value="Cullin_N"/>
</dbReference>
<dbReference type="AlphaFoldDB" id="A7RID5"/>